<feature type="compositionally biased region" description="Polar residues" evidence="1">
    <location>
        <begin position="326"/>
        <end position="346"/>
    </location>
</feature>
<keyword evidence="3" id="KW-1185">Reference proteome</keyword>
<feature type="region of interest" description="Disordered" evidence="1">
    <location>
        <begin position="215"/>
        <end position="406"/>
    </location>
</feature>
<gene>
    <name evidence="2" type="primary">ABSGL_02426.1 scaffold 3452</name>
</gene>
<reference evidence="2" key="1">
    <citation type="submission" date="2016-04" db="EMBL/GenBank/DDBJ databases">
        <authorList>
            <person name="Evans L.H."/>
            <person name="Alamgir A."/>
            <person name="Owens N."/>
            <person name="Weber N.D."/>
            <person name="Virtaneva K."/>
            <person name="Barbian K."/>
            <person name="Babar A."/>
            <person name="Rosenke K."/>
        </authorList>
    </citation>
    <scope>NUCLEOTIDE SEQUENCE [LARGE SCALE GENOMIC DNA]</scope>
    <source>
        <strain evidence="2">CBS 101.48</strain>
    </source>
</reference>
<feature type="compositionally biased region" description="Low complexity" evidence="1">
    <location>
        <begin position="294"/>
        <end position="303"/>
    </location>
</feature>
<dbReference type="Proteomes" id="UP000078561">
    <property type="component" value="Unassembled WGS sequence"/>
</dbReference>
<dbReference type="STRING" id="4829.A0A163LV52"/>
<dbReference type="EMBL" id="LT551507">
    <property type="protein sequence ID" value="SAL96968.1"/>
    <property type="molecule type" value="Genomic_DNA"/>
</dbReference>
<protein>
    <submittedName>
        <fullName evidence="2">Uncharacterized protein</fullName>
    </submittedName>
</protein>
<name>A0A163LV52_ABSGL</name>
<feature type="compositionally biased region" description="Low complexity" evidence="1">
    <location>
        <begin position="225"/>
        <end position="243"/>
    </location>
</feature>
<sequence length="406" mass="45197">MYNEVTSFISCTWLGDELDLLDQTIGATTPICQLLVVNSAQDCYKGTVTYKDLDDFRRGSITVDVLNTLIKLGLQGAEYYQGDRIAWKTIFNPNDCQVNIGTFQLGRIPDSEKPQAWTEWMEKTTSQFKILKETQDALTLRNAYLVKDFERMEAVAEDLVIQKINADMVMTSKVTTTVGCTLCIKLTHCFLPPSIKYKELLNWKKRKIRRLASQLEKTKEDAQTPSNTSQQQPDDPSSSTLTTKKSKKRQPPVGSTKSSLSKRQAPSSPTHNQAPKRRKRPISSATQLIEAHTESSPSSQPESQPSPPSKSPMKIGNKVGDHQQHHTASSPHLNSHSPAKQTTPTIDASPPSPPSDDESESDDNGKDLYLTTTRSRLRKHAHPGRSQPVESNQASDTSTTDDEEDV</sequence>
<evidence type="ECO:0000313" key="2">
    <source>
        <dbReference type="EMBL" id="SAL96968.1"/>
    </source>
</evidence>
<dbReference type="AlphaFoldDB" id="A0A163LV52"/>
<proteinExistence type="predicted"/>
<dbReference type="OrthoDB" id="8064436at2759"/>
<dbReference type="InParanoid" id="A0A163LV52"/>
<evidence type="ECO:0000256" key="1">
    <source>
        <dbReference type="SAM" id="MobiDB-lite"/>
    </source>
</evidence>
<accession>A0A163LV52</accession>
<evidence type="ECO:0000313" key="3">
    <source>
        <dbReference type="Proteomes" id="UP000078561"/>
    </source>
</evidence>
<feature type="compositionally biased region" description="Polar residues" evidence="1">
    <location>
        <begin position="253"/>
        <end position="273"/>
    </location>
</feature>
<organism evidence="2">
    <name type="scientific">Absidia glauca</name>
    <name type="common">Pin mould</name>
    <dbReference type="NCBI Taxonomy" id="4829"/>
    <lineage>
        <taxon>Eukaryota</taxon>
        <taxon>Fungi</taxon>
        <taxon>Fungi incertae sedis</taxon>
        <taxon>Mucoromycota</taxon>
        <taxon>Mucoromycotina</taxon>
        <taxon>Mucoromycetes</taxon>
        <taxon>Mucorales</taxon>
        <taxon>Cunninghamellaceae</taxon>
        <taxon>Absidia</taxon>
    </lineage>
</organism>